<sequence length="56" mass="6157">MGRGRFNLGHQERDAEDLMTTDAGELSSYWGGAATTEELRCGKGCELPLDRRKGGR</sequence>
<name>A0A3L6FA42_MAIZE</name>
<proteinExistence type="predicted"/>
<accession>A0A3L6FA42</accession>
<gene>
    <name evidence="1" type="ORF">Zm00014a_031551</name>
</gene>
<dbReference type="Proteomes" id="UP000251960">
    <property type="component" value="Chromosome 3"/>
</dbReference>
<reference evidence="1 2" key="1">
    <citation type="journal article" date="2018" name="Nat. Genet.">
        <title>Extensive intraspecific gene order and gene structural variations between Mo17 and other maize genomes.</title>
        <authorList>
            <person name="Sun S."/>
            <person name="Zhou Y."/>
            <person name="Chen J."/>
            <person name="Shi J."/>
            <person name="Zhao H."/>
            <person name="Zhao H."/>
            <person name="Song W."/>
            <person name="Zhang M."/>
            <person name="Cui Y."/>
            <person name="Dong X."/>
            <person name="Liu H."/>
            <person name="Ma X."/>
            <person name="Jiao Y."/>
            <person name="Wang B."/>
            <person name="Wei X."/>
            <person name="Stein J.C."/>
            <person name="Glaubitz J.C."/>
            <person name="Lu F."/>
            <person name="Yu G."/>
            <person name="Liang C."/>
            <person name="Fengler K."/>
            <person name="Li B."/>
            <person name="Rafalski A."/>
            <person name="Schnable P.S."/>
            <person name="Ware D.H."/>
            <person name="Buckler E.S."/>
            <person name="Lai J."/>
        </authorList>
    </citation>
    <scope>NUCLEOTIDE SEQUENCE [LARGE SCALE GENOMIC DNA]</scope>
    <source>
        <strain evidence="2">cv. Missouri 17</strain>
        <tissue evidence="1">Seedling</tissue>
    </source>
</reference>
<evidence type="ECO:0000313" key="1">
    <source>
        <dbReference type="EMBL" id="PWZ30056.1"/>
    </source>
</evidence>
<dbReference type="AlphaFoldDB" id="A0A3L6FA42"/>
<comment type="caution">
    <text evidence="1">The sequence shown here is derived from an EMBL/GenBank/DDBJ whole genome shotgun (WGS) entry which is preliminary data.</text>
</comment>
<protein>
    <submittedName>
        <fullName evidence="1">Uncharacterized protein</fullName>
    </submittedName>
</protein>
<evidence type="ECO:0000313" key="2">
    <source>
        <dbReference type="Proteomes" id="UP000251960"/>
    </source>
</evidence>
<organism evidence="1 2">
    <name type="scientific">Zea mays</name>
    <name type="common">Maize</name>
    <dbReference type="NCBI Taxonomy" id="4577"/>
    <lineage>
        <taxon>Eukaryota</taxon>
        <taxon>Viridiplantae</taxon>
        <taxon>Streptophyta</taxon>
        <taxon>Embryophyta</taxon>
        <taxon>Tracheophyta</taxon>
        <taxon>Spermatophyta</taxon>
        <taxon>Magnoliopsida</taxon>
        <taxon>Liliopsida</taxon>
        <taxon>Poales</taxon>
        <taxon>Poaceae</taxon>
        <taxon>PACMAD clade</taxon>
        <taxon>Panicoideae</taxon>
        <taxon>Andropogonodae</taxon>
        <taxon>Andropogoneae</taxon>
        <taxon>Tripsacinae</taxon>
        <taxon>Zea</taxon>
    </lineage>
</organism>
<dbReference type="EMBL" id="NCVQ01000004">
    <property type="protein sequence ID" value="PWZ30056.1"/>
    <property type="molecule type" value="Genomic_DNA"/>
</dbReference>